<organism evidence="1">
    <name type="scientific">Magallana gigas</name>
    <name type="common">Pacific oyster</name>
    <name type="synonym">Crassostrea gigas</name>
    <dbReference type="NCBI Taxonomy" id="29159"/>
    <lineage>
        <taxon>Eukaryota</taxon>
        <taxon>Metazoa</taxon>
        <taxon>Spiralia</taxon>
        <taxon>Lophotrochozoa</taxon>
        <taxon>Mollusca</taxon>
        <taxon>Bivalvia</taxon>
        <taxon>Autobranchia</taxon>
        <taxon>Pteriomorphia</taxon>
        <taxon>Ostreida</taxon>
        <taxon>Ostreoidea</taxon>
        <taxon>Ostreidae</taxon>
        <taxon>Magallana</taxon>
    </lineage>
</organism>
<proteinExistence type="predicted"/>
<dbReference type="InParanoid" id="K1Q976"/>
<accession>K1Q976</accession>
<gene>
    <name evidence="1" type="ORF">CGI_10017068</name>
</gene>
<dbReference type="EMBL" id="JH818407">
    <property type="protein sequence ID" value="EKC33282.1"/>
    <property type="molecule type" value="Genomic_DNA"/>
</dbReference>
<evidence type="ECO:0000313" key="1">
    <source>
        <dbReference type="EMBL" id="EKC33282.1"/>
    </source>
</evidence>
<sequence>MAGVTRILSRKMKTILLCTFVVAALIGAPRAEDCTVVGGCIDTVCNHHTNLECVHGICTCSLPPYDIHCLDKGDCDRHSYTCTTEWKCINQKCRCDN</sequence>
<dbReference type="AlphaFoldDB" id="K1Q976"/>
<protein>
    <submittedName>
        <fullName evidence="1">Uncharacterized protein</fullName>
    </submittedName>
</protein>
<dbReference type="HOGENOM" id="CLU_2348707_0_0_1"/>
<name>K1Q976_MAGGI</name>
<reference evidence="1" key="1">
    <citation type="journal article" date="2012" name="Nature">
        <title>The oyster genome reveals stress adaptation and complexity of shell formation.</title>
        <authorList>
            <person name="Zhang G."/>
            <person name="Fang X."/>
            <person name="Guo X."/>
            <person name="Li L."/>
            <person name="Luo R."/>
            <person name="Xu F."/>
            <person name="Yang P."/>
            <person name="Zhang L."/>
            <person name="Wang X."/>
            <person name="Qi H."/>
            <person name="Xiong Z."/>
            <person name="Que H."/>
            <person name="Xie Y."/>
            <person name="Holland P.W."/>
            <person name="Paps J."/>
            <person name="Zhu Y."/>
            <person name="Wu F."/>
            <person name="Chen Y."/>
            <person name="Wang J."/>
            <person name="Peng C."/>
            <person name="Meng J."/>
            <person name="Yang L."/>
            <person name="Liu J."/>
            <person name="Wen B."/>
            <person name="Zhang N."/>
            <person name="Huang Z."/>
            <person name="Zhu Q."/>
            <person name="Feng Y."/>
            <person name="Mount A."/>
            <person name="Hedgecock D."/>
            <person name="Xu Z."/>
            <person name="Liu Y."/>
            <person name="Domazet-Loso T."/>
            <person name="Du Y."/>
            <person name="Sun X."/>
            <person name="Zhang S."/>
            <person name="Liu B."/>
            <person name="Cheng P."/>
            <person name="Jiang X."/>
            <person name="Li J."/>
            <person name="Fan D."/>
            <person name="Wang W."/>
            <person name="Fu W."/>
            <person name="Wang T."/>
            <person name="Wang B."/>
            <person name="Zhang J."/>
            <person name="Peng Z."/>
            <person name="Li Y."/>
            <person name="Li N."/>
            <person name="Wang J."/>
            <person name="Chen M."/>
            <person name="He Y."/>
            <person name="Tan F."/>
            <person name="Song X."/>
            <person name="Zheng Q."/>
            <person name="Huang R."/>
            <person name="Yang H."/>
            <person name="Du X."/>
            <person name="Chen L."/>
            <person name="Yang M."/>
            <person name="Gaffney P.M."/>
            <person name="Wang S."/>
            <person name="Luo L."/>
            <person name="She Z."/>
            <person name="Ming Y."/>
            <person name="Huang W."/>
            <person name="Zhang S."/>
            <person name="Huang B."/>
            <person name="Zhang Y."/>
            <person name="Qu T."/>
            <person name="Ni P."/>
            <person name="Miao G."/>
            <person name="Wang J."/>
            <person name="Wang Q."/>
            <person name="Steinberg C.E."/>
            <person name="Wang H."/>
            <person name="Li N."/>
            <person name="Qian L."/>
            <person name="Zhang G."/>
            <person name="Li Y."/>
            <person name="Yang H."/>
            <person name="Liu X."/>
            <person name="Wang J."/>
            <person name="Yin Y."/>
            <person name="Wang J."/>
        </authorList>
    </citation>
    <scope>NUCLEOTIDE SEQUENCE [LARGE SCALE GENOMIC DNA]</scope>
    <source>
        <strain evidence="1">05x7-T-G4-1.051#20</strain>
    </source>
</reference>